<dbReference type="PROSITE" id="PS51900">
    <property type="entry name" value="CB"/>
    <property type="match status" value="1"/>
</dbReference>
<dbReference type="OrthoDB" id="7064909at2"/>
<dbReference type="SUPFAM" id="SSF56349">
    <property type="entry name" value="DNA breaking-rejoining enzymes"/>
    <property type="match status" value="1"/>
</dbReference>
<keyword evidence="2 4" id="KW-0238">DNA-binding</keyword>
<dbReference type="Gene3D" id="1.10.443.10">
    <property type="entry name" value="Intergrase catalytic core"/>
    <property type="match status" value="1"/>
</dbReference>
<dbReference type="PANTHER" id="PTHR30349">
    <property type="entry name" value="PHAGE INTEGRASE-RELATED"/>
    <property type="match status" value="1"/>
</dbReference>
<dbReference type="GO" id="GO:0015074">
    <property type="term" value="P:DNA integration"/>
    <property type="evidence" value="ECO:0007669"/>
    <property type="project" value="UniProtKB-KW"/>
</dbReference>
<dbReference type="GO" id="GO:0003677">
    <property type="term" value="F:DNA binding"/>
    <property type="evidence" value="ECO:0007669"/>
    <property type="project" value="UniProtKB-UniRule"/>
</dbReference>
<accession>A0A368TN37</accession>
<dbReference type="Gene3D" id="1.10.150.130">
    <property type="match status" value="1"/>
</dbReference>
<evidence type="ECO:0000313" key="7">
    <source>
        <dbReference type="EMBL" id="RCV85716.1"/>
    </source>
</evidence>
<dbReference type="InterPro" id="IPR013762">
    <property type="entry name" value="Integrase-like_cat_sf"/>
</dbReference>
<proteinExistence type="predicted"/>
<protein>
    <recommendedName>
        <fullName evidence="9">Site-specific integrase</fullName>
    </recommendedName>
</protein>
<evidence type="ECO:0000256" key="1">
    <source>
        <dbReference type="ARBA" id="ARBA00022908"/>
    </source>
</evidence>
<gene>
    <name evidence="7" type="ORF">DU506_20740</name>
</gene>
<dbReference type="EMBL" id="QPIJ01000115">
    <property type="protein sequence ID" value="RCV85716.1"/>
    <property type="molecule type" value="Genomic_DNA"/>
</dbReference>
<feature type="domain" description="Core-binding (CB)" evidence="6">
    <location>
        <begin position="196"/>
        <end position="277"/>
    </location>
</feature>
<dbReference type="InterPro" id="IPR002104">
    <property type="entry name" value="Integrase_catalytic"/>
</dbReference>
<dbReference type="Proteomes" id="UP000253204">
    <property type="component" value="Unassembled WGS sequence"/>
</dbReference>
<dbReference type="InterPro" id="IPR050090">
    <property type="entry name" value="Tyrosine_recombinase_XerCD"/>
</dbReference>
<dbReference type="AlphaFoldDB" id="A0A368TN37"/>
<evidence type="ECO:0000259" key="5">
    <source>
        <dbReference type="PROSITE" id="PS51898"/>
    </source>
</evidence>
<evidence type="ECO:0000313" key="8">
    <source>
        <dbReference type="Proteomes" id="UP000253204"/>
    </source>
</evidence>
<sequence length="630" mass="71741">MSSNLKVVPITLNKEPLPKQKIVVRCDYKGQGSKENHEKLVNALNQMIREDSEITVKGVCIRAGMRTGFDNNVRKSYKDLHSIILKQIDIQTNDRRNTERRELLSALERLRNNTPINTDPVRPGGYISIKMLMRESGVHESTINRYHKDICKECTENKRINTDDVWFFGSEDLTLQGGSGAIKISFSEISPTWLKRSAKDFIKACHATKSSATLIANVHAIRMLGQDICAADGELSPSDIDRPFIENMLYRWSNKKLKWSTRKRRLASLRQYIEWCEDTGSLEFGSTRLITDSDYPKPEEKLPRFIPETVMTQLNKHIDLLHPHVMRFFLVLQEVGMRIGECCALPFDCIYPDDQGDYFIKYYQFKMKKDHVVPISKELTGVIQEQQQAVREELGAPKELLFPTPKMQLGGKRAYPRAGLAWSRGTLIKNLNALADTENILGPDGSVYHFTYHQFRHTTATRMINNGVPQHIVQRYLGHETPTMTSTYAHIMDETLKKEFAAFQGKMVDINGKIYEPEDIAITLVEGSDPDDIDAQWLKKNIAVQSLPNGLCSLPVVQGSCPHANACLNCPNFRTDHRYLPQHRDQLAKTEKIIATCKANGWQRQLEMNDSVKSSLVKIIEPLEVSGHDA</sequence>
<name>A0A368TN37_9GAMM</name>
<dbReference type="Pfam" id="PF00589">
    <property type="entry name" value="Phage_integrase"/>
    <property type="match status" value="1"/>
</dbReference>
<evidence type="ECO:0000259" key="6">
    <source>
        <dbReference type="PROSITE" id="PS51900"/>
    </source>
</evidence>
<evidence type="ECO:0008006" key="9">
    <source>
        <dbReference type="Google" id="ProtNLM"/>
    </source>
</evidence>
<dbReference type="RefSeq" id="WP_114488738.1">
    <property type="nucleotide sequence ID" value="NZ_CBCSHM010000140.1"/>
</dbReference>
<evidence type="ECO:0000256" key="3">
    <source>
        <dbReference type="ARBA" id="ARBA00023172"/>
    </source>
</evidence>
<evidence type="ECO:0000256" key="2">
    <source>
        <dbReference type="ARBA" id="ARBA00023125"/>
    </source>
</evidence>
<dbReference type="InterPro" id="IPR010998">
    <property type="entry name" value="Integrase_recombinase_N"/>
</dbReference>
<evidence type="ECO:0000256" key="4">
    <source>
        <dbReference type="PROSITE-ProRule" id="PRU01248"/>
    </source>
</evidence>
<comment type="caution">
    <text evidence="7">The sequence shown here is derived from an EMBL/GenBank/DDBJ whole genome shotgun (WGS) entry which is preliminary data.</text>
</comment>
<keyword evidence="1" id="KW-0229">DNA integration</keyword>
<keyword evidence="8" id="KW-1185">Reference proteome</keyword>
<dbReference type="InterPro" id="IPR044068">
    <property type="entry name" value="CB"/>
</dbReference>
<dbReference type="GO" id="GO:0006310">
    <property type="term" value="P:DNA recombination"/>
    <property type="evidence" value="ECO:0007669"/>
    <property type="project" value="UniProtKB-KW"/>
</dbReference>
<reference evidence="7 8" key="1">
    <citation type="submission" date="2018-07" db="EMBL/GenBank/DDBJ databases">
        <title>Halomonas rutogse sp. nov., isolated from Lake TangqianCo on Tibetan Plateau.</title>
        <authorList>
            <person name="Lu H."/>
            <person name="Xing P."/>
            <person name="Wu Q."/>
        </authorList>
    </citation>
    <scope>NUCLEOTIDE SEQUENCE [LARGE SCALE GENOMIC DNA]</scope>
    <source>
        <strain evidence="7 8">TQ8S</strain>
    </source>
</reference>
<feature type="domain" description="Tyr recombinase" evidence="5">
    <location>
        <begin position="301"/>
        <end position="501"/>
    </location>
</feature>
<organism evidence="7 8">
    <name type="scientific">Vreelandella rituensis</name>
    <dbReference type="NCBI Taxonomy" id="2282306"/>
    <lineage>
        <taxon>Bacteria</taxon>
        <taxon>Pseudomonadati</taxon>
        <taxon>Pseudomonadota</taxon>
        <taxon>Gammaproteobacteria</taxon>
        <taxon>Oceanospirillales</taxon>
        <taxon>Halomonadaceae</taxon>
        <taxon>Vreelandella</taxon>
    </lineage>
</organism>
<keyword evidence="3" id="KW-0233">DNA recombination</keyword>
<dbReference type="PROSITE" id="PS51898">
    <property type="entry name" value="TYR_RECOMBINASE"/>
    <property type="match status" value="1"/>
</dbReference>
<dbReference type="InterPro" id="IPR011010">
    <property type="entry name" value="DNA_brk_join_enz"/>
</dbReference>